<evidence type="ECO:0000313" key="3">
    <source>
        <dbReference type="EMBL" id="KAK0739155.1"/>
    </source>
</evidence>
<feature type="chain" id="PRO_5041320739" evidence="2">
    <location>
        <begin position="28"/>
        <end position="200"/>
    </location>
</feature>
<accession>A0AA40BRY1</accession>
<dbReference type="AlphaFoldDB" id="A0AA40BRY1"/>
<reference evidence="3" key="1">
    <citation type="submission" date="2023-06" db="EMBL/GenBank/DDBJ databases">
        <title>Genome-scale phylogeny and comparative genomics of the fungal order Sordariales.</title>
        <authorList>
            <consortium name="Lawrence Berkeley National Laboratory"/>
            <person name="Hensen N."/>
            <person name="Bonometti L."/>
            <person name="Westerberg I."/>
            <person name="Brannstrom I.O."/>
            <person name="Guillou S."/>
            <person name="Cros-Aarteil S."/>
            <person name="Calhoun S."/>
            <person name="Haridas S."/>
            <person name="Kuo A."/>
            <person name="Mondo S."/>
            <person name="Pangilinan J."/>
            <person name="Riley R."/>
            <person name="Labutti K."/>
            <person name="Andreopoulos B."/>
            <person name="Lipzen A."/>
            <person name="Chen C."/>
            <person name="Yanf M."/>
            <person name="Daum C."/>
            <person name="Ng V."/>
            <person name="Clum A."/>
            <person name="Steindorff A."/>
            <person name="Ohm R."/>
            <person name="Martin F."/>
            <person name="Silar P."/>
            <person name="Natvig D."/>
            <person name="Lalanne C."/>
            <person name="Gautier V."/>
            <person name="Ament-Velasquez S.L."/>
            <person name="Kruys A."/>
            <person name="Hutchinson M.I."/>
            <person name="Powell A.J."/>
            <person name="Barry K."/>
            <person name="Miller A.N."/>
            <person name="Grigoriev I.V."/>
            <person name="Debuchy R."/>
            <person name="Gladieux P."/>
            <person name="Thoren M.H."/>
            <person name="Johannesson H."/>
        </authorList>
    </citation>
    <scope>NUCLEOTIDE SEQUENCE</scope>
    <source>
        <strain evidence="3">CBS 540.89</strain>
    </source>
</reference>
<evidence type="ECO:0000256" key="1">
    <source>
        <dbReference type="SAM" id="MobiDB-lite"/>
    </source>
</evidence>
<proteinExistence type="predicted"/>
<feature type="signal peptide" evidence="2">
    <location>
        <begin position="1"/>
        <end position="27"/>
    </location>
</feature>
<organism evidence="3 4">
    <name type="scientific">Apiosordaria backusii</name>
    <dbReference type="NCBI Taxonomy" id="314023"/>
    <lineage>
        <taxon>Eukaryota</taxon>
        <taxon>Fungi</taxon>
        <taxon>Dikarya</taxon>
        <taxon>Ascomycota</taxon>
        <taxon>Pezizomycotina</taxon>
        <taxon>Sordariomycetes</taxon>
        <taxon>Sordariomycetidae</taxon>
        <taxon>Sordariales</taxon>
        <taxon>Lasiosphaeriaceae</taxon>
        <taxon>Apiosordaria</taxon>
    </lineage>
</organism>
<name>A0AA40BRY1_9PEZI</name>
<evidence type="ECO:0000256" key="2">
    <source>
        <dbReference type="SAM" id="SignalP"/>
    </source>
</evidence>
<protein>
    <submittedName>
        <fullName evidence="3">Uncharacterized protein</fullName>
    </submittedName>
</protein>
<sequence>MFHDFDASQHHPAWQSKLVVMLHVLLALPSLDKWGMNKRARKSKDSNPRDILARNLIEPPYTALVIVECLHYMFTSPQDSWTLNLNGVSATTDDQPKGISSSTVPNVTDPSAFVLGNTKPQDFLDTTMAQREDNSITTAYFKETGPEFTRGHDSSTTTENDQKNDDPVEDTFWEWDRERQRFVHTDDLTGEEIVCPEYFD</sequence>
<evidence type="ECO:0000313" key="4">
    <source>
        <dbReference type="Proteomes" id="UP001172159"/>
    </source>
</evidence>
<dbReference type="Proteomes" id="UP001172159">
    <property type="component" value="Unassembled WGS sequence"/>
</dbReference>
<keyword evidence="2" id="KW-0732">Signal</keyword>
<dbReference type="EMBL" id="JAUKTV010000004">
    <property type="protein sequence ID" value="KAK0739155.1"/>
    <property type="molecule type" value="Genomic_DNA"/>
</dbReference>
<feature type="region of interest" description="Disordered" evidence="1">
    <location>
        <begin position="144"/>
        <end position="168"/>
    </location>
</feature>
<comment type="caution">
    <text evidence="3">The sequence shown here is derived from an EMBL/GenBank/DDBJ whole genome shotgun (WGS) entry which is preliminary data.</text>
</comment>
<keyword evidence="4" id="KW-1185">Reference proteome</keyword>
<gene>
    <name evidence="3" type="ORF">B0T21DRAFT_346501</name>
</gene>